<dbReference type="AlphaFoldDB" id="A0A0W1JLN6"/>
<gene>
    <name evidence="2" type="ORF">AT727_17520</name>
</gene>
<name>A0A0W1JLN6_DESHA</name>
<feature type="transmembrane region" description="Helical" evidence="1">
    <location>
        <begin position="209"/>
        <end position="230"/>
    </location>
</feature>
<keyword evidence="1" id="KW-0812">Transmembrane</keyword>
<keyword evidence="1" id="KW-0472">Membrane</keyword>
<proteinExistence type="predicted"/>
<comment type="caution">
    <text evidence="2">The sequence shown here is derived from an EMBL/GenBank/DDBJ whole genome shotgun (WGS) entry which is preliminary data.</text>
</comment>
<reference evidence="2 3" key="1">
    <citation type="submission" date="2015-12" db="EMBL/GenBank/DDBJ databases">
        <title>Draft Genome Sequence of Desulfitobacterium hafniense Strain DH, a Sulfate-reducing Bacterium Isolated from Paddy Soils.</title>
        <authorList>
            <person name="Bao P."/>
            <person name="Zhang X."/>
            <person name="Li G."/>
        </authorList>
    </citation>
    <scope>NUCLEOTIDE SEQUENCE [LARGE SCALE GENOMIC DNA]</scope>
    <source>
        <strain evidence="2 3">DH</strain>
    </source>
</reference>
<dbReference type="OrthoDB" id="1644786at2"/>
<evidence type="ECO:0000313" key="3">
    <source>
        <dbReference type="Proteomes" id="UP000054623"/>
    </source>
</evidence>
<feature type="transmembrane region" description="Helical" evidence="1">
    <location>
        <begin position="274"/>
        <end position="298"/>
    </location>
</feature>
<evidence type="ECO:0000313" key="2">
    <source>
        <dbReference type="EMBL" id="KTE92730.1"/>
    </source>
</evidence>
<sequence length="302" mass="34676">MVELLQRKVFSIVLGIILMFTVMPMAVYADIGPKPSVVIDFKGLEDEKYYVTLLSEIASTGPHSALGEHPGNQRYHEGDEDYEIWEKLLSYQDKDGYYFLQYFGECSETAQFTWGYYPPPKFKILIYFPAYDQFAVSGEAYERYAFHSYYSTDVKGLELESITPIENIEAVRNYDYTWELISLLARIIATVAIEVLIALLFGFRAKKQLLLIGTVNVVTQSILNILLNVINYNQGSMMFVFNYIWMEFLVFVIEAGVYSALLPKYSGKDLKRRWLIPFYALVANAVSFGLGLYMAYLIPGIF</sequence>
<keyword evidence="1" id="KW-1133">Transmembrane helix</keyword>
<feature type="transmembrane region" description="Helical" evidence="1">
    <location>
        <begin position="242"/>
        <end position="262"/>
    </location>
</feature>
<feature type="transmembrane region" description="Helical" evidence="1">
    <location>
        <begin position="183"/>
        <end position="202"/>
    </location>
</feature>
<organism evidence="2 3">
    <name type="scientific">Desulfitobacterium hafniense</name>
    <name type="common">Desulfitobacterium frappieri</name>
    <dbReference type="NCBI Taxonomy" id="49338"/>
    <lineage>
        <taxon>Bacteria</taxon>
        <taxon>Bacillati</taxon>
        <taxon>Bacillota</taxon>
        <taxon>Clostridia</taxon>
        <taxon>Eubacteriales</taxon>
        <taxon>Desulfitobacteriaceae</taxon>
        <taxon>Desulfitobacterium</taxon>
    </lineage>
</organism>
<protein>
    <submittedName>
        <fullName evidence="2">Uncharacterized protein</fullName>
    </submittedName>
</protein>
<accession>A0A0W1JLN6</accession>
<dbReference type="Proteomes" id="UP000054623">
    <property type="component" value="Unassembled WGS sequence"/>
</dbReference>
<evidence type="ECO:0000256" key="1">
    <source>
        <dbReference type="SAM" id="Phobius"/>
    </source>
</evidence>
<feature type="transmembrane region" description="Helical" evidence="1">
    <location>
        <begin position="9"/>
        <end position="29"/>
    </location>
</feature>
<dbReference type="EMBL" id="LOCK01000011">
    <property type="protein sequence ID" value="KTE92730.1"/>
    <property type="molecule type" value="Genomic_DNA"/>
</dbReference>